<dbReference type="SUPFAM" id="SSF53187">
    <property type="entry name" value="Zn-dependent exopeptidases"/>
    <property type="match status" value="1"/>
</dbReference>
<geneLocation type="plasmid" evidence="1 2">
    <name>unnamed1</name>
</geneLocation>
<evidence type="ECO:0000313" key="2">
    <source>
        <dbReference type="Proteomes" id="UP000234752"/>
    </source>
</evidence>
<dbReference type="RefSeq" id="WP_102114515.1">
    <property type="nucleotide sequence ID" value="NZ_BMGN01000001.1"/>
</dbReference>
<dbReference type="EMBL" id="CP025613">
    <property type="protein sequence ID" value="AUN32989.1"/>
    <property type="molecule type" value="Genomic_DNA"/>
</dbReference>
<dbReference type="Pfam" id="PF05013">
    <property type="entry name" value="FGase"/>
    <property type="match status" value="1"/>
</dbReference>
<dbReference type="Gene3D" id="3.40.630.40">
    <property type="entry name" value="Zn-dependent exopeptidases"/>
    <property type="match status" value="1"/>
</dbReference>
<accession>A0A2K9NIT0</accession>
<gene>
    <name evidence="1" type="primary">hutG</name>
    <name evidence="1" type="ORF">C0V82_21475</name>
</gene>
<dbReference type="NCBIfam" id="TIGR02017">
    <property type="entry name" value="hutG_amidohyd"/>
    <property type="match status" value="1"/>
</dbReference>
<reference evidence="1 2" key="1">
    <citation type="submission" date="2017-12" db="EMBL/GenBank/DDBJ databases">
        <title>Genomes of bacteria within cyanobacterial aggregates.</title>
        <authorList>
            <person name="Cai H."/>
        </authorList>
    </citation>
    <scope>NUCLEOTIDE SEQUENCE [LARGE SCALE GENOMIC DNA]</scope>
    <source>
        <strain evidence="1 2">TH16</strain>
        <plasmid evidence="1 2">unnamed1</plasmid>
    </source>
</reference>
<name>A0A2K9NIT0_9PROT</name>
<evidence type="ECO:0000313" key="1">
    <source>
        <dbReference type="EMBL" id="AUN32989.1"/>
    </source>
</evidence>
<dbReference type="Proteomes" id="UP000234752">
    <property type="component" value="Plasmid unnamed1"/>
</dbReference>
<dbReference type="AlphaFoldDB" id="A0A2K9NIT0"/>
<dbReference type="InterPro" id="IPR007709">
    <property type="entry name" value="N-FG_amidohydro"/>
</dbReference>
<keyword evidence="1" id="KW-0614">Plasmid</keyword>
<dbReference type="InterPro" id="IPR010247">
    <property type="entry name" value="HutG_amidohyd"/>
</dbReference>
<protein>
    <submittedName>
        <fullName evidence="1">N-formylglutamate deformylase</fullName>
    </submittedName>
</protein>
<keyword evidence="2" id="KW-1185">Reference proteome</keyword>
<sequence length="276" mass="30903">MTETPDWLIIHQGTAPLILSIPHAGTEIEWALEDALADPWRARKDADWWVGQLYFFARDLGATIVQTSLSRTMIDVNRPPDGASLYPGQATTDLCPLTTFDGEPLYNPGQEPDAMEVLRRRELFHAPYHAALMAEILRLRRMHPRVVLYDCHSIRSWVPRLFDGLLPHFNIGTFEGKSCDPGLTRVIEAACDATQFSRVSNGRFKGGYITRHYGQPAKGVHAVQMELATRGYLLEPDDDPAPHNWPPAYDAAYAAPMEKALRNILAACIGWATDPK</sequence>
<dbReference type="KEGG" id="ncb:C0V82_21475"/>
<organism evidence="1 2">
    <name type="scientific">Niveispirillum cyanobacteriorum</name>
    <dbReference type="NCBI Taxonomy" id="1612173"/>
    <lineage>
        <taxon>Bacteria</taxon>
        <taxon>Pseudomonadati</taxon>
        <taxon>Pseudomonadota</taxon>
        <taxon>Alphaproteobacteria</taxon>
        <taxon>Rhodospirillales</taxon>
        <taxon>Azospirillaceae</taxon>
        <taxon>Niveispirillum</taxon>
    </lineage>
</organism>
<dbReference type="OrthoDB" id="9802050at2"/>
<proteinExistence type="predicted"/>